<dbReference type="PROSITE" id="PS50110">
    <property type="entry name" value="RESPONSE_REGULATORY"/>
    <property type="match status" value="1"/>
</dbReference>
<keyword evidence="2" id="KW-0805">Transcription regulation</keyword>
<evidence type="ECO:0000313" key="7">
    <source>
        <dbReference type="EMBL" id="OXM13333.1"/>
    </source>
</evidence>
<dbReference type="SMART" id="SM00448">
    <property type="entry name" value="REC"/>
    <property type="match status" value="1"/>
</dbReference>
<dbReference type="RefSeq" id="WP_089526041.1">
    <property type="nucleotide sequence ID" value="NZ_NMUQ01000003.1"/>
</dbReference>
<evidence type="ECO:0000256" key="3">
    <source>
        <dbReference type="ARBA" id="ARBA00023125"/>
    </source>
</evidence>
<gene>
    <name evidence="7" type="ORF">CGZ75_19895</name>
</gene>
<protein>
    <recommendedName>
        <fullName evidence="6">Response regulatory domain-containing protein</fullName>
    </recommendedName>
</protein>
<organism evidence="7 8">
    <name type="scientific">Paenibacillus herberti</name>
    <dbReference type="NCBI Taxonomy" id="1619309"/>
    <lineage>
        <taxon>Bacteria</taxon>
        <taxon>Bacillati</taxon>
        <taxon>Bacillota</taxon>
        <taxon>Bacilli</taxon>
        <taxon>Bacillales</taxon>
        <taxon>Paenibacillaceae</taxon>
        <taxon>Paenibacillus</taxon>
    </lineage>
</organism>
<proteinExistence type="predicted"/>
<dbReference type="PANTHER" id="PTHR43214">
    <property type="entry name" value="TWO-COMPONENT RESPONSE REGULATOR"/>
    <property type="match status" value="1"/>
</dbReference>
<dbReference type="GO" id="GO:0010468">
    <property type="term" value="P:regulation of gene expression"/>
    <property type="evidence" value="ECO:0007669"/>
    <property type="project" value="UniProtKB-ARBA"/>
</dbReference>
<dbReference type="AlphaFoldDB" id="A0A229NTU8"/>
<dbReference type="PANTHER" id="PTHR43214:SF43">
    <property type="entry name" value="TWO-COMPONENT RESPONSE REGULATOR"/>
    <property type="match status" value="1"/>
</dbReference>
<accession>A0A229NTU8</accession>
<dbReference type="EMBL" id="NMUQ01000003">
    <property type="protein sequence ID" value="OXM13333.1"/>
    <property type="molecule type" value="Genomic_DNA"/>
</dbReference>
<evidence type="ECO:0000256" key="2">
    <source>
        <dbReference type="ARBA" id="ARBA00023015"/>
    </source>
</evidence>
<dbReference type="GO" id="GO:0003677">
    <property type="term" value="F:DNA binding"/>
    <property type="evidence" value="ECO:0007669"/>
    <property type="project" value="UniProtKB-KW"/>
</dbReference>
<dbReference type="InterPro" id="IPR011006">
    <property type="entry name" value="CheY-like_superfamily"/>
</dbReference>
<feature type="modified residue" description="4-aspartylphosphate" evidence="5">
    <location>
        <position position="54"/>
    </location>
</feature>
<dbReference type="InterPro" id="IPR001789">
    <property type="entry name" value="Sig_transdc_resp-reg_receiver"/>
</dbReference>
<evidence type="ECO:0000313" key="8">
    <source>
        <dbReference type="Proteomes" id="UP000215145"/>
    </source>
</evidence>
<keyword evidence="3" id="KW-0238">DNA-binding</keyword>
<comment type="caution">
    <text evidence="7">The sequence shown here is derived from an EMBL/GenBank/DDBJ whole genome shotgun (WGS) entry which is preliminary data.</text>
</comment>
<dbReference type="CDD" id="cd17536">
    <property type="entry name" value="REC_YesN-like"/>
    <property type="match status" value="1"/>
</dbReference>
<feature type="domain" description="Response regulatory" evidence="6">
    <location>
        <begin position="2"/>
        <end position="119"/>
    </location>
</feature>
<reference evidence="7 8" key="1">
    <citation type="submission" date="2017-07" db="EMBL/GenBank/DDBJ databases">
        <title>Paenibacillus herberti R33 genome sequencing and assembly.</title>
        <authorList>
            <person name="Su W."/>
        </authorList>
    </citation>
    <scope>NUCLEOTIDE SEQUENCE [LARGE SCALE GENOMIC DNA]</scope>
    <source>
        <strain evidence="7 8">R33</strain>
    </source>
</reference>
<dbReference type="Proteomes" id="UP000215145">
    <property type="component" value="Unassembled WGS sequence"/>
</dbReference>
<dbReference type="Gene3D" id="3.40.50.2300">
    <property type="match status" value="1"/>
</dbReference>
<evidence type="ECO:0000256" key="5">
    <source>
        <dbReference type="PROSITE-ProRule" id="PRU00169"/>
    </source>
</evidence>
<dbReference type="GO" id="GO:0000160">
    <property type="term" value="P:phosphorelay signal transduction system"/>
    <property type="evidence" value="ECO:0007669"/>
    <property type="project" value="InterPro"/>
</dbReference>
<keyword evidence="1 5" id="KW-0597">Phosphoprotein</keyword>
<evidence type="ECO:0000259" key="6">
    <source>
        <dbReference type="PROSITE" id="PS50110"/>
    </source>
</evidence>
<dbReference type="Pfam" id="PF00072">
    <property type="entry name" value="Response_reg"/>
    <property type="match status" value="1"/>
</dbReference>
<dbReference type="SUPFAM" id="SSF52172">
    <property type="entry name" value="CheY-like"/>
    <property type="match status" value="1"/>
</dbReference>
<sequence length="120" mass="13914">MRVLVVEDDQLVRRGFISMMPWKTYGLEVVGEAINGEKALEFLAHNDVDLLFTDLLMPVMTGLELMKQVNVRYPHIGQVVLTFHEEFEYIQEALRIGALDYIIKADFEVEQMDDVLQRIV</sequence>
<keyword evidence="4" id="KW-0804">Transcription</keyword>
<dbReference type="InterPro" id="IPR039420">
    <property type="entry name" value="WalR-like"/>
</dbReference>
<keyword evidence="8" id="KW-1185">Reference proteome</keyword>
<evidence type="ECO:0000256" key="1">
    <source>
        <dbReference type="ARBA" id="ARBA00022553"/>
    </source>
</evidence>
<evidence type="ECO:0000256" key="4">
    <source>
        <dbReference type="ARBA" id="ARBA00023163"/>
    </source>
</evidence>
<name>A0A229NTU8_9BACL</name>
<dbReference type="OrthoDB" id="1769137at2"/>